<dbReference type="Proteomes" id="UP001256400">
    <property type="component" value="Chromosome"/>
</dbReference>
<dbReference type="AlphaFoldDB" id="A0A1P8EGH6"/>
<proteinExistence type="inferred from homology"/>
<dbReference type="InterPro" id="IPR000073">
    <property type="entry name" value="AB_hydrolase_1"/>
</dbReference>
<dbReference type="InterPro" id="IPR029058">
    <property type="entry name" value="AB_hydrolase_fold"/>
</dbReference>
<dbReference type="GO" id="GO:0034338">
    <property type="term" value="F:short-chain carboxylesterase activity"/>
    <property type="evidence" value="ECO:0007669"/>
    <property type="project" value="TreeGrafter"/>
</dbReference>
<evidence type="ECO:0000313" key="4">
    <source>
        <dbReference type="EMBL" id="APV35312.1"/>
    </source>
</evidence>
<feature type="active site" description="Charge relay system" evidence="2">
    <location>
        <position position="334"/>
    </location>
</feature>
<feature type="domain" description="AB hydrolase-1" evidence="3">
    <location>
        <begin position="103"/>
        <end position="339"/>
    </location>
</feature>
<organism evidence="4 6">
    <name type="scientific">Acinetobacter soli</name>
    <dbReference type="NCBI Taxonomy" id="487316"/>
    <lineage>
        <taxon>Bacteria</taxon>
        <taxon>Pseudomonadati</taxon>
        <taxon>Pseudomonadota</taxon>
        <taxon>Gammaproteobacteria</taxon>
        <taxon>Moraxellales</taxon>
        <taxon>Moraxellaceae</taxon>
        <taxon>Acinetobacter</taxon>
    </lineage>
</organism>
<evidence type="ECO:0000256" key="2">
    <source>
        <dbReference type="PIRSR" id="PIRSR005211-1"/>
    </source>
</evidence>
<reference evidence="5" key="2">
    <citation type="submission" date="2023-09" db="EMBL/GenBank/DDBJ databases">
        <title>Acinetobacter soli.</title>
        <authorList>
            <person name="Kim B."/>
            <person name="Kim D."/>
            <person name="Park D."/>
        </authorList>
    </citation>
    <scope>NUCLEOTIDE SEQUENCE</scope>
    <source>
        <strain evidence="5">2023.05</strain>
    </source>
</reference>
<dbReference type="GeneID" id="67511308"/>
<dbReference type="SUPFAM" id="SSF53474">
    <property type="entry name" value="alpha/beta-Hydrolases"/>
    <property type="match status" value="1"/>
</dbReference>
<dbReference type="GO" id="GO:0047372">
    <property type="term" value="F:monoacylglycerol lipase activity"/>
    <property type="evidence" value="ECO:0007669"/>
    <property type="project" value="TreeGrafter"/>
</dbReference>
<dbReference type="Proteomes" id="UP000185674">
    <property type="component" value="Chromosome"/>
</dbReference>
<dbReference type="EMBL" id="CP016896">
    <property type="protein sequence ID" value="APV35312.1"/>
    <property type="molecule type" value="Genomic_DNA"/>
</dbReference>
<keyword evidence="4" id="KW-0378">Hydrolase</keyword>
<protein>
    <submittedName>
        <fullName evidence="5">Alpha/beta fold hydrolase</fullName>
    </submittedName>
    <submittedName>
        <fullName evidence="4">Alpha/beta hydrolase</fullName>
    </submittedName>
</protein>
<feature type="active site" description="Charge relay system" evidence="2">
    <location>
        <position position="182"/>
    </location>
</feature>
<evidence type="ECO:0000313" key="6">
    <source>
        <dbReference type="Proteomes" id="UP000185674"/>
    </source>
</evidence>
<name>A0A1P8EGH6_9GAMM</name>
<gene>
    <name evidence="4" type="ORF">BEN76_04485</name>
    <name evidence="5" type="ORF">RHP80_11395</name>
</gene>
<dbReference type="RefSeq" id="WP_004937948.1">
    <property type="nucleotide sequence ID" value="NZ_BBNM01000016.1"/>
</dbReference>
<evidence type="ECO:0000256" key="1">
    <source>
        <dbReference type="ARBA" id="ARBA00010884"/>
    </source>
</evidence>
<evidence type="ECO:0000313" key="5">
    <source>
        <dbReference type="EMBL" id="WND04813.1"/>
    </source>
</evidence>
<feature type="active site" description="Charge relay system" evidence="2">
    <location>
        <position position="303"/>
    </location>
</feature>
<dbReference type="PANTHER" id="PTHR10794">
    <property type="entry name" value="ABHYDROLASE DOMAIN-CONTAINING PROTEIN"/>
    <property type="match status" value="1"/>
</dbReference>
<evidence type="ECO:0000259" key="3">
    <source>
        <dbReference type="Pfam" id="PF00561"/>
    </source>
</evidence>
<dbReference type="eggNOG" id="COG0429">
    <property type="taxonomic scope" value="Bacteria"/>
</dbReference>
<accession>A0A1P8EGH6</accession>
<sequence>MKKINVLKKLTDTLDRLTGADYPQIYLHPESGLHQHMQKLTQLNAKYRPTPWLFNEHLQLLYFDLVKKRFIRQQYDHIDYLKMQDGGETAITWVGSHLPADTPTIVILHTITGSPSSMRELVRDLHRFTGWRIALCVRRGHADLNFSIPQFNLFGSTADLKEQLDFIRLKLPQSDLYAVGSSAGSGLLVRYLGEVADQSCFKAAFAFCPGYNIETGFDKVHPVYSRYMAKKIINRFVKKHLQGWSHIDNLKELLTSKNLTEFHLRYYQLAGFSNYQDYTLATNPMHVFKQIKVPLMVLNSQDDPVCHIDNFAPYLPEIQAMQNIAVVTTKKGSHCAFYEGWRTQSWATKLMADFFLSQK</sequence>
<dbReference type="STRING" id="487316.BEN76_04485"/>
<dbReference type="PANTHER" id="PTHR10794:SF93">
    <property type="entry name" value="SERINE AMINOPEPTIDASE S33 DOMAIN-CONTAINING PROTEIN"/>
    <property type="match status" value="1"/>
</dbReference>
<dbReference type="InterPro" id="IPR012020">
    <property type="entry name" value="ABHD4"/>
</dbReference>
<dbReference type="Gene3D" id="3.40.50.1820">
    <property type="entry name" value="alpha/beta hydrolase"/>
    <property type="match status" value="1"/>
</dbReference>
<dbReference type="PIRSF" id="PIRSF005211">
    <property type="entry name" value="Ab_hydro_YheT"/>
    <property type="match status" value="1"/>
</dbReference>
<dbReference type="EMBL" id="CP134206">
    <property type="protein sequence ID" value="WND04813.1"/>
    <property type="molecule type" value="Genomic_DNA"/>
</dbReference>
<dbReference type="KEGG" id="asol:BEN76_04485"/>
<dbReference type="InterPro" id="IPR050960">
    <property type="entry name" value="AB_hydrolase_4_sf"/>
</dbReference>
<reference evidence="4 6" key="1">
    <citation type="submission" date="2016-08" db="EMBL/GenBank/DDBJ databases">
        <title>Complete genome sequence of Acinetobacter baylyi strain GFJ2.</title>
        <authorList>
            <person name="Tabata M."/>
            <person name="Kuboki S."/>
            <person name="Gibu N."/>
            <person name="Kinouchi Y."/>
            <person name="Vangnai A."/>
            <person name="Kasai D."/>
            <person name="Fukuda M."/>
        </authorList>
    </citation>
    <scope>NUCLEOTIDE SEQUENCE [LARGE SCALE GENOMIC DNA]</scope>
    <source>
        <strain evidence="4 6">GFJ2</strain>
    </source>
</reference>
<comment type="similarity">
    <text evidence="1">Belongs to the AB hydrolase superfamily. AB hydrolase 4 family.</text>
</comment>
<dbReference type="Pfam" id="PF00561">
    <property type="entry name" value="Abhydrolase_1"/>
    <property type="match status" value="1"/>
</dbReference>